<dbReference type="RefSeq" id="XP_002508757.1">
    <property type="nucleotide sequence ID" value="XM_002508711.1"/>
</dbReference>
<feature type="compositionally biased region" description="Acidic residues" evidence="1">
    <location>
        <begin position="287"/>
        <end position="297"/>
    </location>
</feature>
<keyword evidence="3" id="KW-1185">Reference proteome</keyword>
<dbReference type="OrthoDB" id="413520at2759"/>
<dbReference type="Gene3D" id="3.40.50.150">
    <property type="entry name" value="Vaccinia Virus protein VP39"/>
    <property type="match status" value="1"/>
</dbReference>
<dbReference type="OMA" id="DYQSDTC"/>
<evidence type="ECO:0000313" key="3">
    <source>
        <dbReference type="Proteomes" id="UP000002009"/>
    </source>
</evidence>
<dbReference type="EMBL" id="CP001576">
    <property type="protein sequence ID" value="ACO70015.1"/>
    <property type="molecule type" value="Genomic_DNA"/>
</dbReference>
<feature type="region of interest" description="Disordered" evidence="1">
    <location>
        <begin position="237"/>
        <end position="256"/>
    </location>
</feature>
<name>C1FH10_MICCC</name>
<accession>C1FH10</accession>
<evidence type="ECO:0000313" key="2">
    <source>
        <dbReference type="EMBL" id="ACO70015.1"/>
    </source>
</evidence>
<dbReference type="Pfam" id="PF10294">
    <property type="entry name" value="Methyltransf_16"/>
    <property type="match status" value="1"/>
</dbReference>
<reference evidence="2 3" key="1">
    <citation type="journal article" date="2009" name="Science">
        <title>Green evolution and dynamic adaptations revealed by genomes of the marine picoeukaryotes Micromonas.</title>
        <authorList>
            <person name="Worden A.Z."/>
            <person name="Lee J.H."/>
            <person name="Mock T."/>
            <person name="Rouze P."/>
            <person name="Simmons M.P."/>
            <person name="Aerts A.L."/>
            <person name="Allen A.E."/>
            <person name="Cuvelier M.L."/>
            <person name="Derelle E."/>
            <person name="Everett M.V."/>
            <person name="Foulon E."/>
            <person name="Grimwood J."/>
            <person name="Gundlach H."/>
            <person name="Henrissat B."/>
            <person name="Napoli C."/>
            <person name="McDonald S.M."/>
            <person name="Parker M.S."/>
            <person name="Rombauts S."/>
            <person name="Salamov A."/>
            <person name="Von Dassow P."/>
            <person name="Badger J.H."/>
            <person name="Coutinho P.M."/>
            <person name="Demir E."/>
            <person name="Dubchak I."/>
            <person name="Gentemann C."/>
            <person name="Eikrem W."/>
            <person name="Gready J.E."/>
            <person name="John U."/>
            <person name="Lanier W."/>
            <person name="Lindquist E.A."/>
            <person name="Lucas S."/>
            <person name="Mayer K.F."/>
            <person name="Moreau H."/>
            <person name="Not F."/>
            <person name="Otillar R."/>
            <person name="Panaud O."/>
            <person name="Pangilinan J."/>
            <person name="Paulsen I."/>
            <person name="Piegu B."/>
            <person name="Poliakov A."/>
            <person name="Robbens S."/>
            <person name="Schmutz J."/>
            <person name="Toulza E."/>
            <person name="Wyss T."/>
            <person name="Zelensky A."/>
            <person name="Zhou K."/>
            <person name="Armbrust E.V."/>
            <person name="Bhattacharya D."/>
            <person name="Goodenough U.W."/>
            <person name="Van de Peer Y."/>
            <person name="Grigoriev I.V."/>
        </authorList>
    </citation>
    <scope>NUCLEOTIDE SEQUENCE [LARGE SCALE GENOMIC DNA]</scope>
    <source>
        <strain evidence="3">RCC299 / NOUM17</strain>
    </source>
</reference>
<dbReference type="GeneID" id="8247034"/>
<sequence>MSSDVGGDGWGGREWDDMVERCAAVVDRLRTNNGDEDDDDRGAAELTRALEEIVALIADDEEYVPALGAARGHDLLARLVTHRVPEVSSAAADAMEACARHCPPGASFPGGDVDEPSHAIMRVGTLAAPLTLRMRHVREGYGGGERRSIPNIAWDSGLVLARWISRHPELVVGKSVLEIGAGLGAPSMAAARWGASMVALTDVDPLATRNAAYNARMNLGRVASAKVKCVTHDWNALESDSDSESDETNHGTNRGRATCSLGRALERFGGFRRSDEEGGGDWANGGADDEVETTDEVETSRRFATFDVVLGADVVHERGMAQGVARMLGRHLGGSPDAVAVIVNPAPAHRSGAADLPAALEKNGLSFVSARVTSAMLRVGVMEETEDVRLDMFLVRRREWGAPDASVMEDVTDEWVRHA</sequence>
<proteinExistence type="predicted"/>
<dbReference type="AlphaFoldDB" id="C1FH10"/>
<dbReference type="SUPFAM" id="SSF53335">
    <property type="entry name" value="S-adenosyl-L-methionine-dependent methyltransferases"/>
    <property type="match status" value="1"/>
</dbReference>
<feature type="region of interest" description="Disordered" evidence="1">
    <location>
        <begin position="273"/>
        <end position="298"/>
    </location>
</feature>
<evidence type="ECO:0000256" key="1">
    <source>
        <dbReference type="SAM" id="MobiDB-lite"/>
    </source>
</evidence>
<dbReference type="PANTHER" id="PTHR14614">
    <property type="entry name" value="HEPATOCELLULAR CARCINOMA-ASSOCIATED ANTIGEN"/>
    <property type="match status" value="1"/>
</dbReference>
<dbReference type="InterPro" id="IPR019410">
    <property type="entry name" value="Methyltransf_16"/>
</dbReference>
<dbReference type="Proteomes" id="UP000002009">
    <property type="component" value="Chromosome 10"/>
</dbReference>
<dbReference type="InterPro" id="IPR029063">
    <property type="entry name" value="SAM-dependent_MTases_sf"/>
</dbReference>
<organism evidence="2 3">
    <name type="scientific">Micromonas commoda (strain RCC299 / NOUM17 / CCMP2709)</name>
    <name type="common">Picoplanktonic green alga</name>
    <dbReference type="NCBI Taxonomy" id="296587"/>
    <lineage>
        <taxon>Eukaryota</taxon>
        <taxon>Viridiplantae</taxon>
        <taxon>Chlorophyta</taxon>
        <taxon>Mamiellophyceae</taxon>
        <taxon>Mamiellales</taxon>
        <taxon>Mamiellaceae</taxon>
        <taxon>Micromonas</taxon>
    </lineage>
</organism>
<gene>
    <name evidence="2" type="ORF">MICPUN_61918</name>
</gene>
<protein>
    <submittedName>
        <fullName evidence="2">Uncharacterized protein</fullName>
    </submittedName>
</protein>
<dbReference type="KEGG" id="mis:MICPUN_61918"/>
<dbReference type="InParanoid" id="C1FH10"/>